<dbReference type="SUPFAM" id="SSF56784">
    <property type="entry name" value="HAD-like"/>
    <property type="match status" value="1"/>
</dbReference>
<gene>
    <name evidence="10" type="ORF">F8388_025492</name>
</gene>
<feature type="transmembrane region" description="Helical" evidence="8">
    <location>
        <begin position="55"/>
        <end position="75"/>
    </location>
</feature>
<evidence type="ECO:0000256" key="7">
    <source>
        <dbReference type="ARBA" id="ARBA00023315"/>
    </source>
</evidence>
<feature type="domain" description="Phospholipid/glycerol acyltransferase" evidence="9">
    <location>
        <begin position="308"/>
        <end position="409"/>
    </location>
</feature>
<keyword evidence="3" id="KW-0808">Transferase</keyword>
<dbReference type="Gene3D" id="3.40.50.1000">
    <property type="entry name" value="HAD superfamily/HAD-like"/>
    <property type="match status" value="1"/>
</dbReference>
<dbReference type="InterPro" id="IPR056462">
    <property type="entry name" value="HAD_RAM2/GPAT1-8"/>
</dbReference>
<dbReference type="AlphaFoldDB" id="A0A7J6G0U3"/>
<reference evidence="10 11" key="1">
    <citation type="journal article" date="2020" name="bioRxiv">
        <title>Sequence and annotation of 42 cannabis genomes reveals extensive copy number variation in cannabinoid synthesis and pathogen resistance genes.</title>
        <authorList>
            <person name="Mckernan K.J."/>
            <person name="Helbert Y."/>
            <person name="Kane L.T."/>
            <person name="Ebling H."/>
            <person name="Zhang L."/>
            <person name="Liu B."/>
            <person name="Eaton Z."/>
            <person name="Mclaughlin S."/>
            <person name="Kingan S."/>
            <person name="Baybayan P."/>
            <person name="Concepcion G."/>
            <person name="Jordan M."/>
            <person name="Riva A."/>
            <person name="Barbazuk W."/>
            <person name="Harkins T."/>
        </authorList>
    </citation>
    <scope>NUCLEOTIDE SEQUENCE [LARGE SCALE GENOMIC DNA]</scope>
    <source>
        <strain evidence="11">cv. Jamaican Lion 4</strain>
        <tissue evidence="10">Leaf</tissue>
    </source>
</reference>
<dbReference type="EMBL" id="JAATIP010000084">
    <property type="protein sequence ID" value="KAF4376621.1"/>
    <property type="molecule type" value="Genomic_DNA"/>
</dbReference>
<accession>A0A7J6G0U3</accession>
<dbReference type="SUPFAM" id="SSF69593">
    <property type="entry name" value="Glycerol-3-phosphate (1)-acyltransferase"/>
    <property type="match status" value="1"/>
</dbReference>
<keyword evidence="6 8" id="KW-0472">Membrane</keyword>
<dbReference type="InterPro" id="IPR002123">
    <property type="entry name" value="Plipid/glycerol_acylTrfase"/>
</dbReference>
<keyword evidence="7" id="KW-0012">Acyltransferase</keyword>
<dbReference type="GO" id="GO:0016791">
    <property type="term" value="F:phosphatase activity"/>
    <property type="evidence" value="ECO:0007669"/>
    <property type="project" value="TreeGrafter"/>
</dbReference>
<dbReference type="Pfam" id="PF01553">
    <property type="entry name" value="Acyltransferase"/>
    <property type="match status" value="1"/>
</dbReference>
<dbReference type="Pfam" id="PF23270">
    <property type="entry name" value="HAD_RAM2_N"/>
    <property type="match status" value="1"/>
</dbReference>
<protein>
    <recommendedName>
        <fullName evidence="9">Phospholipid/glycerol acyltransferase domain-containing protein</fullName>
    </recommendedName>
</protein>
<dbReference type="InterPro" id="IPR023214">
    <property type="entry name" value="HAD_sf"/>
</dbReference>
<dbReference type="PANTHER" id="PTHR15486:SF91">
    <property type="entry name" value="PHOSPHOLIPID_GLYCEROL ACYLTRANSFERASE DOMAIN-CONTAINING PROTEIN"/>
    <property type="match status" value="1"/>
</dbReference>
<keyword evidence="4 8" id="KW-0812">Transmembrane</keyword>
<evidence type="ECO:0000256" key="8">
    <source>
        <dbReference type="SAM" id="Phobius"/>
    </source>
</evidence>
<evidence type="ECO:0000313" key="11">
    <source>
        <dbReference type="Proteomes" id="UP000525078"/>
    </source>
</evidence>
<dbReference type="SMART" id="SM00563">
    <property type="entry name" value="PlsC"/>
    <property type="match status" value="1"/>
</dbReference>
<sequence>MAKEEYNFYSLPTIDKCQFTNRENDTIVADMDGTLFTQQSSFPYFALVAYEVGGIFRLLFLILASPLAGILYHFVSESAGIRVLIFSTFVGMKVADIKWVATAVLPKFYSLDLHPHTWQVFTSCKKRCILTASPKIMVEPFLKDYLGVDLVIGTEITSIKGFATGFVRSPGVIVGENKAYALRREFPDLKTSTPNIGLGDKESDYPFMKLCKESYRVDPKIKVKPLSRQKLPKAVIFHDGRLVQKPTPLMALLIILWTPIGILLSCLRITILSLTPLSNQHNMLRVTGVQIKVKGNPPPKGNTGRSGLLFVCSHRTVLDAVFVAGALQRQMTTVSYSIARLSEIISPIKTTPLSRDRIKDAALIKKVLEESDLVICPEGTTCREPFLLRFSALFAELCDELVPVAISVKMGMFYGTTARGSKWMDPFYFMMNPSPCYELNFLDKLPYELTRRGGKTSVEVANYVQRLIASTLSFKCTNLTRKDKYMALAGNDGSVATKTS</sequence>
<name>A0A7J6G0U3_CANSA</name>
<dbReference type="GO" id="GO:0016020">
    <property type="term" value="C:membrane"/>
    <property type="evidence" value="ECO:0007669"/>
    <property type="project" value="UniProtKB-SubCell"/>
</dbReference>
<evidence type="ECO:0000256" key="5">
    <source>
        <dbReference type="ARBA" id="ARBA00022989"/>
    </source>
</evidence>
<dbReference type="Proteomes" id="UP000525078">
    <property type="component" value="Unassembled WGS sequence"/>
</dbReference>
<comment type="subcellular location">
    <subcellularLocation>
        <location evidence="1">Membrane</location>
        <topology evidence="1">Multi-pass membrane protein</topology>
    </subcellularLocation>
</comment>
<evidence type="ECO:0000256" key="1">
    <source>
        <dbReference type="ARBA" id="ARBA00004141"/>
    </source>
</evidence>
<evidence type="ECO:0000256" key="2">
    <source>
        <dbReference type="ARBA" id="ARBA00007937"/>
    </source>
</evidence>
<organism evidence="10 11">
    <name type="scientific">Cannabis sativa</name>
    <name type="common">Hemp</name>
    <name type="synonym">Marijuana</name>
    <dbReference type="NCBI Taxonomy" id="3483"/>
    <lineage>
        <taxon>Eukaryota</taxon>
        <taxon>Viridiplantae</taxon>
        <taxon>Streptophyta</taxon>
        <taxon>Embryophyta</taxon>
        <taxon>Tracheophyta</taxon>
        <taxon>Spermatophyta</taxon>
        <taxon>Magnoliopsida</taxon>
        <taxon>eudicotyledons</taxon>
        <taxon>Gunneridae</taxon>
        <taxon>Pentapetalae</taxon>
        <taxon>rosids</taxon>
        <taxon>fabids</taxon>
        <taxon>Rosales</taxon>
        <taxon>Cannabaceae</taxon>
        <taxon>Cannabis</taxon>
    </lineage>
</organism>
<evidence type="ECO:0000313" key="10">
    <source>
        <dbReference type="EMBL" id="KAF4376621.1"/>
    </source>
</evidence>
<evidence type="ECO:0000256" key="3">
    <source>
        <dbReference type="ARBA" id="ARBA00022679"/>
    </source>
</evidence>
<evidence type="ECO:0000256" key="4">
    <source>
        <dbReference type="ARBA" id="ARBA00022692"/>
    </source>
</evidence>
<dbReference type="CDD" id="cd06551">
    <property type="entry name" value="LPLAT"/>
    <property type="match status" value="1"/>
</dbReference>
<dbReference type="PANTHER" id="PTHR15486">
    <property type="entry name" value="ANCIENT UBIQUITOUS PROTEIN"/>
    <property type="match status" value="1"/>
</dbReference>
<evidence type="ECO:0000259" key="9">
    <source>
        <dbReference type="SMART" id="SM00563"/>
    </source>
</evidence>
<evidence type="ECO:0000256" key="6">
    <source>
        <dbReference type="ARBA" id="ARBA00023136"/>
    </source>
</evidence>
<dbReference type="GO" id="GO:0090447">
    <property type="term" value="F:glycerol-3-phosphate 2-O-acyltransferase activity"/>
    <property type="evidence" value="ECO:0007669"/>
    <property type="project" value="TreeGrafter"/>
</dbReference>
<comment type="caution">
    <text evidence="10">The sequence shown here is derived from an EMBL/GenBank/DDBJ whole genome shotgun (WGS) entry which is preliminary data.</text>
</comment>
<dbReference type="GO" id="GO:0010143">
    <property type="term" value="P:cutin biosynthetic process"/>
    <property type="evidence" value="ECO:0007669"/>
    <property type="project" value="TreeGrafter"/>
</dbReference>
<comment type="similarity">
    <text evidence="2">Belongs to the GPAT/DAPAT family.</text>
</comment>
<dbReference type="InterPro" id="IPR036412">
    <property type="entry name" value="HAD-like_sf"/>
</dbReference>
<keyword evidence="5 8" id="KW-1133">Transmembrane helix</keyword>
<feature type="transmembrane region" description="Helical" evidence="8">
    <location>
        <begin position="249"/>
        <end position="271"/>
    </location>
</feature>
<proteinExistence type="inferred from homology"/>